<dbReference type="GO" id="GO:0003677">
    <property type="term" value="F:DNA binding"/>
    <property type="evidence" value="ECO:0007669"/>
    <property type="project" value="UniProtKB-KW"/>
</dbReference>
<evidence type="ECO:0000313" key="2">
    <source>
        <dbReference type="EMBL" id="MBB5961175.1"/>
    </source>
</evidence>
<dbReference type="GO" id="GO:0006355">
    <property type="term" value="P:regulation of DNA-templated transcription"/>
    <property type="evidence" value="ECO:0007669"/>
    <property type="project" value="InterPro"/>
</dbReference>
<comment type="caution">
    <text evidence="2">The sequence shown here is derived from an EMBL/GenBank/DDBJ whole genome shotgun (WGS) entry which is preliminary data.</text>
</comment>
<dbReference type="Proteomes" id="UP000562352">
    <property type="component" value="Unassembled WGS sequence"/>
</dbReference>
<gene>
    <name evidence="2" type="ORF">FHS22_000413</name>
</gene>
<feature type="domain" description="UbiC transcription regulator-associated" evidence="1">
    <location>
        <begin position="20"/>
        <end position="88"/>
    </location>
</feature>
<sequence>MDSLFEFGETRIAEPESVKPSLQSALVALGYAFGHAEENLTARPPTSFEYDTLELEPGEWVVQVLRAGYSSEDTPVHVLETICAATRHIFPIGQVSGYDEF</sequence>
<dbReference type="Gene3D" id="3.40.1410.10">
    <property type="entry name" value="Chorismate lyase-like"/>
    <property type="match status" value="1"/>
</dbReference>
<accession>A0A841CZ00</accession>
<dbReference type="Pfam" id="PF07702">
    <property type="entry name" value="UTRA"/>
    <property type="match status" value="1"/>
</dbReference>
<reference evidence="2 3" key="1">
    <citation type="submission" date="2020-08" db="EMBL/GenBank/DDBJ databases">
        <title>Genomic Encyclopedia of Type Strains, Phase III (KMG-III): the genomes of soil and plant-associated and newly described type strains.</title>
        <authorList>
            <person name="Whitman W."/>
        </authorList>
    </citation>
    <scope>NUCLEOTIDE SEQUENCE [LARGE SCALE GENOMIC DNA]</scope>
    <source>
        <strain evidence="2 3">CECT 3303</strain>
    </source>
</reference>
<dbReference type="RefSeq" id="WP_184937801.1">
    <property type="nucleotide sequence ID" value="NZ_BAAAWZ010000001.1"/>
</dbReference>
<keyword evidence="3" id="KW-1185">Reference proteome</keyword>
<evidence type="ECO:0000313" key="3">
    <source>
        <dbReference type="Proteomes" id="UP000562352"/>
    </source>
</evidence>
<name>A0A841CZ00_PLAVE</name>
<dbReference type="EMBL" id="JACHJJ010000001">
    <property type="protein sequence ID" value="MBB5961175.1"/>
    <property type="molecule type" value="Genomic_DNA"/>
</dbReference>
<protein>
    <submittedName>
        <fullName evidence="2">DNA-binding GntR family transcriptional regulator</fullName>
    </submittedName>
</protein>
<keyword evidence="2" id="KW-0238">DNA-binding</keyword>
<dbReference type="AlphaFoldDB" id="A0A841CZ00"/>
<organism evidence="2 3">
    <name type="scientific">Planomonospora venezuelensis</name>
    <dbReference type="NCBI Taxonomy" id="1999"/>
    <lineage>
        <taxon>Bacteria</taxon>
        <taxon>Bacillati</taxon>
        <taxon>Actinomycetota</taxon>
        <taxon>Actinomycetes</taxon>
        <taxon>Streptosporangiales</taxon>
        <taxon>Streptosporangiaceae</taxon>
        <taxon>Planomonospora</taxon>
    </lineage>
</organism>
<evidence type="ECO:0000259" key="1">
    <source>
        <dbReference type="Pfam" id="PF07702"/>
    </source>
</evidence>
<proteinExistence type="predicted"/>
<dbReference type="InterPro" id="IPR028978">
    <property type="entry name" value="Chorismate_lyase_/UTRA_dom_sf"/>
</dbReference>
<dbReference type="InterPro" id="IPR011663">
    <property type="entry name" value="UTRA"/>
</dbReference>
<dbReference type="SUPFAM" id="SSF64288">
    <property type="entry name" value="Chorismate lyase-like"/>
    <property type="match status" value="1"/>
</dbReference>